<feature type="region of interest" description="Disordered" evidence="4">
    <location>
        <begin position="288"/>
        <end position="334"/>
    </location>
</feature>
<feature type="domain" description="Pirin N-terminal" evidence="5">
    <location>
        <begin position="28"/>
        <end position="126"/>
    </location>
</feature>
<comment type="caution">
    <text evidence="7">The sequence shown here is derived from an EMBL/GenBank/DDBJ whole genome shotgun (WGS) entry which is preliminary data.</text>
</comment>
<dbReference type="SUPFAM" id="SSF51182">
    <property type="entry name" value="RmlC-like cupins"/>
    <property type="match status" value="1"/>
</dbReference>
<organism evidence="7 8">
    <name type="scientific">Corynebacterium variabile</name>
    <dbReference type="NCBI Taxonomy" id="1727"/>
    <lineage>
        <taxon>Bacteria</taxon>
        <taxon>Bacillati</taxon>
        <taxon>Actinomycetota</taxon>
        <taxon>Actinomycetes</taxon>
        <taxon>Mycobacteriales</taxon>
        <taxon>Corynebacteriaceae</taxon>
        <taxon>Corynebacterium</taxon>
    </lineage>
</organism>
<evidence type="ECO:0000256" key="3">
    <source>
        <dbReference type="RuleBase" id="RU003457"/>
    </source>
</evidence>
<sequence>MSTTGEAVSVEIITARDVPLGGPRAMTVHRTLPQRRRSLIGAWCFCDHYGPDHVAATGGMDVAPHPHTGLQTVTWLFTGEIRHDDAQDVHAVVRPGEVNLMTAGAGTCHSEVSTEETDILHGVQLWTVLPEDARHGPRRFDHHVPDTVPFDGGEALVFLGSLLGETSPVHTFTPLVGAEIRLDPGASVDLVVDPGFEHGVLVDTGRISLEGTPVARTEIGYTGTGASTLHLVNTGDLQARLILLGGEPFAEEVVMWWNFVGRSDKEIRSYREQWNDLDHAAERFGVTEGYVGHDPEGPRRLPAPVMPETPVRARTNPAPVARPGDDPYRPKDAR</sequence>
<reference evidence="7 8" key="1">
    <citation type="journal article" date="2018" name="Nat. Biotechnol.">
        <title>A standardized bacterial taxonomy based on genome phylogeny substantially revises the tree of life.</title>
        <authorList>
            <person name="Parks D.H."/>
            <person name="Chuvochina M."/>
            <person name="Waite D.W."/>
            <person name="Rinke C."/>
            <person name="Skarshewski A."/>
            <person name="Chaumeil P.A."/>
            <person name="Hugenholtz P."/>
        </authorList>
    </citation>
    <scope>NUCLEOTIDE SEQUENCE [LARGE SCALE GENOMIC DNA]</scope>
    <source>
        <strain evidence="7">UBA9851</strain>
    </source>
</reference>
<dbReference type="CDD" id="cd02247">
    <property type="entry name" value="cupin_pirin_C"/>
    <property type="match status" value="1"/>
</dbReference>
<feature type="binding site" evidence="2">
    <location>
        <position position="65"/>
    </location>
    <ligand>
        <name>Fe cation</name>
        <dbReference type="ChEBI" id="CHEBI:24875"/>
    </ligand>
</feature>
<protein>
    <submittedName>
        <fullName evidence="7">Pirin</fullName>
    </submittedName>
</protein>
<evidence type="ECO:0000313" key="8">
    <source>
        <dbReference type="Proteomes" id="UP000260925"/>
    </source>
</evidence>
<dbReference type="InterPro" id="IPR011051">
    <property type="entry name" value="RmlC_Cupin_sf"/>
</dbReference>
<keyword evidence="2" id="KW-0479">Metal-binding</keyword>
<dbReference type="Pfam" id="PF05726">
    <property type="entry name" value="Pirin_C"/>
    <property type="match status" value="1"/>
</dbReference>
<keyword evidence="2" id="KW-0408">Iron</keyword>
<dbReference type="PANTHER" id="PTHR13903">
    <property type="entry name" value="PIRIN-RELATED"/>
    <property type="match status" value="1"/>
</dbReference>
<proteinExistence type="inferred from homology"/>
<dbReference type="InterPro" id="IPR012093">
    <property type="entry name" value="Pirin"/>
</dbReference>
<evidence type="ECO:0000256" key="2">
    <source>
        <dbReference type="PIRSR" id="PIRSR006232-1"/>
    </source>
</evidence>
<feature type="binding site" evidence="2">
    <location>
        <position position="109"/>
    </location>
    <ligand>
        <name>Fe cation</name>
        <dbReference type="ChEBI" id="CHEBI:24875"/>
    </ligand>
</feature>
<feature type="domain" description="Pirin C-terminal" evidence="6">
    <location>
        <begin position="178"/>
        <end position="276"/>
    </location>
</feature>
<feature type="binding site" evidence="2">
    <location>
        <position position="111"/>
    </location>
    <ligand>
        <name>Fe cation</name>
        <dbReference type="ChEBI" id="CHEBI:24875"/>
    </ligand>
</feature>
<evidence type="ECO:0000259" key="5">
    <source>
        <dbReference type="Pfam" id="PF02678"/>
    </source>
</evidence>
<dbReference type="PIRSF" id="PIRSF006232">
    <property type="entry name" value="Pirin"/>
    <property type="match status" value="1"/>
</dbReference>
<gene>
    <name evidence="7" type="ORF">DCL06_04320</name>
</gene>
<evidence type="ECO:0000256" key="4">
    <source>
        <dbReference type="SAM" id="MobiDB-lite"/>
    </source>
</evidence>
<dbReference type="Pfam" id="PF02678">
    <property type="entry name" value="Pirin"/>
    <property type="match status" value="1"/>
</dbReference>
<feature type="binding site" evidence="2">
    <location>
        <position position="67"/>
    </location>
    <ligand>
        <name>Fe cation</name>
        <dbReference type="ChEBI" id="CHEBI:24875"/>
    </ligand>
</feature>
<dbReference type="Gene3D" id="2.60.120.10">
    <property type="entry name" value="Jelly Rolls"/>
    <property type="match status" value="1"/>
</dbReference>
<comment type="similarity">
    <text evidence="1 3">Belongs to the pirin family.</text>
</comment>
<evidence type="ECO:0000313" key="7">
    <source>
        <dbReference type="EMBL" id="HAF72240.1"/>
    </source>
</evidence>
<evidence type="ECO:0000259" key="6">
    <source>
        <dbReference type="Pfam" id="PF05726"/>
    </source>
</evidence>
<comment type="cofactor">
    <cofactor evidence="2">
        <name>Fe cation</name>
        <dbReference type="ChEBI" id="CHEBI:24875"/>
    </cofactor>
    <text evidence="2">Binds 1 Fe cation per subunit.</text>
</comment>
<dbReference type="InterPro" id="IPR008778">
    <property type="entry name" value="Pirin_C_dom"/>
</dbReference>
<dbReference type="AlphaFoldDB" id="A0A3B9QTD8"/>
<name>A0A3B9QTD8_9CORY</name>
<dbReference type="InterPro" id="IPR003829">
    <property type="entry name" value="Pirin_N_dom"/>
</dbReference>
<dbReference type="InterPro" id="IPR014710">
    <property type="entry name" value="RmlC-like_jellyroll"/>
</dbReference>
<dbReference type="EMBL" id="DMDD01000100">
    <property type="protein sequence ID" value="HAF72240.1"/>
    <property type="molecule type" value="Genomic_DNA"/>
</dbReference>
<accession>A0A3B9QTD8</accession>
<feature type="compositionally biased region" description="Basic and acidic residues" evidence="4">
    <location>
        <begin position="323"/>
        <end position="334"/>
    </location>
</feature>
<evidence type="ECO:0000256" key="1">
    <source>
        <dbReference type="ARBA" id="ARBA00008416"/>
    </source>
</evidence>
<dbReference type="Proteomes" id="UP000260925">
    <property type="component" value="Unassembled WGS sequence"/>
</dbReference>
<dbReference type="PANTHER" id="PTHR13903:SF8">
    <property type="entry name" value="PIRIN"/>
    <property type="match status" value="1"/>
</dbReference>
<dbReference type="GO" id="GO:0046872">
    <property type="term" value="F:metal ion binding"/>
    <property type="evidence" value="ECO:0007669"/>
    <property type="project" value="UniProtKB-KW"/>
</dbReference>